<keyword evidence="3" id="KW-1185">Reference proteome</keyword>
<name>A0ABZ0KWL7_9BACL</name>
<dbReference type="Proteomes" id="UP001303532">
    <property type="component" value="Chromosome"/>
</dbReference>
<evidence type="ECO:0000313" key="3">
    <source>
        <dbReference type="Proteomes" id="UP001303532"/>
    </source>
</evidence>
<organism evidence="2 3">
    <name type="scientific">Sporosarcina jeotgali</name>
    <dbReference type="NCBI Taxonomy" id="3020056"/>
    <lineage>
        <taxon>Bacteria</taxon>
        <taxon>Bacillati</taxon>
        <taxon>Bacillota</taxon>
        <taxon>Bacilli</taxon>
        <taxon>Bacillales</taxon>
        <taxon>Caryophanaceae</taxon>
        <taxon>Sporosarcina</taxon>
    </lineage>
</organism>
<accession>A0ABZ0KWL7</accession>
<evidence type="ECO:0008006" key="4">
    <source>
        <dbReference type="Google" id="ProtNLM"/>
    </source>
</evidence>
<gene>
    <name evidence="2" type="ORF">PGH26_15630</name>
</gene>
<evidence type="ECO:0000313" key="2">
    <source>
        <dbReference type="EMBL" id="WOV84273.1"/>
    </source>
</evidence>
<protein>
    <recommendedName>
        <fullName evidence="4">Lipoprotein</fullName>
    </recommendedName>
</protein>
<feature type="chain" id="PRO_5047038677" description="Lipoprotein" evidence="1">
    <location>
        <begin position="20"/>
        <end position="72"/>
    </location>
</feature>
<reference evidence="2 3" key="1">
    <citation type="submission" date="2023-01" db="EMBL/GenBank/DDBJ databases">
        <title>Sporosarcina sp. nov., isolated from Korean tranditional fermented seafood 'Jeotgal'.</title>
        <authorList>
            <person name="Yang A.-I."/>
        </authorList>
    </citation>
    <scope>NUCLEOTIDE SEQUENCE [LARGE SCALE GENOMIC DNA]</scope>
    <source>
        <strain evidence="2 3">B2O-1</strain>
    </source>
</reference>
<proteinExistence type="predicted"/>
<dbReference type="PROSITE" id="PS51257">
    <property type="entry name" value="PROKAR_LIPOPROTEIN"/>
    <property type="match status" value="1"/>
</dbReference>
<keyword evidence="1" id="KW-0732">Signal</keyword>
<evidence type="ECO:0000256" key="1">
    <source>
        <dbReference type="SAM" id="SignalP"/>
    </source>
</evidence>
<dbReference type="EMBL" id="CP116341">
    <property type="protein sequence ID" value="WOV84273.1"/>
    <property type="molecule type" value="Genomic_DNA"/>
</dbReference>
<feature type="signal peptide" evidence="1">
    <location>
        <begin position="1"/>
        <end position="19"/>
    </location>
</feature>
<dbReference type="RefSeq" id="WP_323691931.1">
    <property type="nucleotide sequence ID" value="NZ_CP116341.1"/>
</dbReference>
<sequence length="72" mass="8062">MLKKWTGLFKGLLIVLALAACGNDQTDQTDKSDGKKYKFKLLTKDSDTYVEFVISNINDTEINAENFEAGEL</sequence>